<dbReference type="RefSeq" id="WP_210579267.1">
    <property type="nucleotide sequence ID" value="NZ_LK995479.1"/>
</dbReference>
<dbReference type="EMBL" id="LK995479">
    <property type="protein sequence ID" value="CED90617.1"/>
    <property type="molecule type" value="Genomic_DNA"/>
</dbReference>
<evidence type="ECO:0008006" key="2">
    <source>
        <dbReference type="Google" id="ProtNLM"/>
    </source>
</evidence>
<name>A0A1L7R9U7_9ACTO</name>
<evidence type="ECO:0000313" key="1">
    <source>
        <dbReference type="EMBL" id="CED90617.1"/>
    </source>
</evidence>
<protein>
    <recommendedName>
        <fullName evidence="2">Head-to-tail adaptor</fullName>
    </recommendedName>
</protein>
<gene>
    <name evidence="1" type="ORF">AAM4_0785</name>
</gene>
<organism evidence="1">
    <name type="scientific">Actinomyces succiniciruminis</name>
    <dbReference type="NCBI Taxonomy" id="1522002"/>
    <lineage>
        <taxon>Bacteria</taxon>
        <taxon>Bacillati</taxon>
        <taxon>Actinomycetota</taxon>
        <taxon>Actinomycetes</taxon>
        <taxon>Actinomycetales</taxon>
        <taxon>Actinomycetaceae</taxon>
        <taxon>Actinomyces</taxon>
    </lineage>
</organism>
<accession>A0A1L7R9U7</accession>
<reference evidence="1" key="1">
    <citation type="submission" date="2014-07" db="EMBL/GenBank/DDBJ databases">
        <authorList>
            <person name="Zhang J.E."/>
            <person name="Yang H."/>
            <person name="Guo J."/>
            <person name="Deng Z."/>
            <person name="Luo H."/>
            <person name="Luo M."/>
            <person name="Zhao B."/>
        </authorList>
    </citation>
    <scope>NUCLEOTIDE SEQUENCE</scope>
    <source>
        <strain evidence="1">AM4</strain>
    </source>
</reference>
<proteinExistence type="predicted"/>
<dbReference type="AlphaFoldDB" id="A0A1L7R9U7"/>
<sequence>MAQETEPADADLLADVAAALRRALTDSEATAVPHLAVGAAALIRGFLGQEPPEDAAGVVRYVTAQMISRALSRPGDVPVGLATMSVTTGPLATSQGFSTDSQGGGVWLTRQDQIMLRPWRRHMVSAPLVSERTP</sequence>